<protein>
    <recommendedName>
        <fullName evidence="2">VPS9 domain-containing protein</fullName>
    </recommendedName>
</protein>
<dbReference type="GO" id="GO:0097422">
    <property type="term" value="C:tubular endosome"/>
    <property type="evidence" value="ECO:0007669"/>
    <property type="project" value="TreeGrafter"/>
</dbReference>
<evidence type="ECO:0000313" key="4">
    <source>
        <dbReference type="Proteomes" id="UP001314263"/>
    </source>
</evidence>
<dbReference type="SUPFAM" id="SSF109993">
    <property type="entry name" value="VPS9 domain"/>
    <property type="match status" value="1"/>
</dbReference>
<proteinExistence type="predicted"/>
<sequence>MGSLPLKNAASCKTYLHSLSQGEAAVLRAEALARTMLGCQPTDQAYHDWVADSVLDVRMQLEQCLLSPSASRSDVAQSRGHEGKVPLALESVLMSVLHAPVMQSLVTLHAQADATIHKQAKTHCYAGSKTLDSSLARLSGAEELLIGMDLSHASAALQRIDTECSCPLEMICAIAEADRRLADSAGRLRQSSDSEQAVSADDLLSTTIAAVIVAKPERLVSCLEYLKLFHSTGDWSGKTGFQVATLEAAAAYIEQLNRAFSTFSASGPAPRHSQEFMQALLEEDEPLTFANSSYALRMQAQHTSSPIQVPGPHKDKSASDLRYGHGMSLKQLIGEELMQRAASLQRTASLQRAASLHRTASGKLRAHTELTGAD</sequence>
<feature type="region of interest" description="Disordered" evidence="1">
    <location>
        <begin position="355"/>
        <end position="374"/>
    </location>
</feature>
<dbReference type="InterPro" id="IPR051248">
    <property type="entry name" value="UPF0507/Ank_repeat_27"/>
</dbReference>
<dbReference type="InterPro" id="IPR003123">
    <property type="entry name" value="VPS9"/>
</dbReference>
<dbReference type="GO" id="GO:0030133">
    <property type="term" value="C:transport vesicle"/>
    <property type="evidence" value="ECO:0007669"/>
    <property type="project" value="TreeGrafter"/>
</dbReference>
<name>A0AAV1IH94_9CHLO</name>
<comment type="caution">
    <text evidence="3">The sequence shown here is derived from an EMBL/GenBank/DDBJ whole genome shotgun (WGS) entry which is preliminary data.</text>
</comment>
<dbReference type="GO" id="GO:0005886">
    <property type="term" value="C:plasma membrane"/>
    <property type="evidence" value="ECO:0007669"/>
    <property type="project" value="TreeGrafter"/>
</dbReference>
<dbReference type="Pfam" id="PF02204">
    <property type="entry name" value="VPS9"/>
    <property type="match status" value="1"/>
</dbReference>
<dbReference type="Proteomes" id="UP001314263">
    <property type="component" value="Unassembled WGS sequence"/>
</dbReference>
<accession>A0AAV1IH94</accession>
<keyword evidence="4" id="KW-1185">Reference proteome</keyword>
<feature type="domain" description="VPS9" evidence="2">
    <location>
        <begin position="110"/>
        <end position="262"/>
    </location>
</feature>
<dbReference type="GO" id="GO:0005770">
    <property type="term" value="C:late endosome"/>
    <property type="evidence" value="ECO:0007669"/>
    <property type="project" value="TreeGrafter"/>
</dbReference>
<gene>
    <name evidence="3" type="ORF">CVIRNUC_008599</name>
</gene>
<evidence type="ECO:0000313" key="3">
    <source>
        <dbReference type="EMBL" id="CAK0785390.1"/>
    </source>
</evidence>
<dbReference type="PROSITE" id="PS51205">
    <property type="entry name" value="VPS9"/>
    <property type="match status" value="1"/>
</dbReference>
<dbReference type="Gene3D" id="1.20.1050.80">
    <property type="entry name" value="VPS9 domain"/>
    <property type="match status" value="1"/>
</dbReference>
<dbReference type="InterPro" id="IPR037191">
    <property type="entry name" value="VPS9_dom_sf"/>
</dbReference>
<organism evidence="3 4">
    <name type="scientific">Coccomyxa viridis</name>
    <dbReference type="NCBI Taxonomy" id="1274662"/>
    <lineage>
        <taxon>Eukaryota</taxon>
        <taxon>Viridiplantae</taxon>
        <taxon>Chlorophyta</taxon>
        <taxon>core chlorophytes</taxon>
        <taxon>Trebouxiophyceae</taxon>
        <taxon>Trebouxiophyceae incertae sedis</taxon>
        <taxon>Coccomyxaceae</taxon>
        <taxon>Coccomyxa</taxon>
    </lineage>
</organism>
<dbReference type="GO" id="GO:0045022">
    <property type="term" value="P:early endosome to late endosome transport"/>
    <property type="evidence" value="ECO:0007669"/>
    <property type="project" value="TreeGrafter"/>
</dbReference>
<dbReference type="AlphaFoldDB" id="A0AAV1IH94"/>
<reference evidence="3 4" key="1">
    <citation type="submission" date="2023-10" db="EMBL/GenBank/DDBJ databases">
        <authorList>
            <person name="Maclean D."/>
            <person name="Macfadyen A."/>
        </authorList>
    </citation>
    <scope>NUCLEOTIDE SEQUENCE [LARGE SCALE GENOMIC DNA]</scope>
</reference>
<dbReference type="PANTHER" id="PTHR24170">
    <property type="entry name" value="ANKYRIN REPEAT DOMAIN-CONTAINING PROTEIN 27"/>
    <property type="match status" value="1"/>
</dbReference>
<dbReference type="GO" id="GO:0000149">
    <property type="term" value="F:SNARE binding"/>
    <property type="evidence" value="ECO:0007669"/>
    <property type="project" value="TreeGrafter"/>
</dbReference>
<evidence type="ECO:0000259" key="2">
    <source>
        <dbReference type="PROSITE" id="PS51205"/>
    </source>
</evidence>
<dbReference type="EMBL" id="CAUYUE010000012">
    <property type="protein sequence ID" value="CAK0785390.1"/>
    <property type="molecule type" value="Genomic_DNA"/>
</dbReference>
<dbReference type="PANTHER" id="PTHR24170:SF1">
    <property type="entry name" value="DOMAIN PROTEIN, PUTATIVE (AFU_ORTHOLOGUE AFUA_1G09870)-RELATED"/>
    <property type="match status" value="1"/>
</dbReference>
<dbReference type="GO" id="GO:0005769">
    <property type="term" value="C:early endosome"/>
    <property type="evidence" value="ECO:0007669"/>
    <property type="project" value="TreeGrafter"/>
</dbReference>
<dbReference type="GO" id="GO:0005085">
    <property type="term" value="F:guanyl-nucleotide exchange factor activity"/>
    <property type="evidence" value="ECO:0007669"/>
    <property type="project" value="TreeGrafter"/>
</dbReference>
<evidence type="ECO:0000256" key="1">
    <source>
        <dbReference type="SAM" id="MobiDB-lite"/>
    </source>
</evidence>